<dbReference type="Pfam" id="PF00730">
    <property type="entry name" value="HhH-GPD"/>
    <property type="match status" value="1"/>
</dbReference>
<dbReference type="PROSITE" id="PS01155">
    <property type="entry name" value="ENDONUCLEASE_III_2"/>
    <property type="match status" value="1"/>
</dbReference>
<dbReference type="PROSITE" id="PS00764">
    <property type="entry name" value="ENDONUCLEASE_III_1"/>
    <property type="match status" value="1"/>
</dbReference>
<dbReference type="GO" id="GO:0016298">
    <property type="term" value="F:lipase activity"/>
    <property type="evidence" value="ECO:0007669"/>
    <property type="project" value="InterPro"/>
</dbReference>
<dbReference type="Gene3D" id="1.10.340.30">
    <property type="entry name" value="Hypothetical protein, domain 2"/>
    <property type="match status" value="1"/>
</dbReference>
<keyword evidence="8" id="KW-0408">Iron</keyword>
<keyword evidence="7" id="KW-0378">Hydrolase</keyword>
<evidence type="ECO:0000256" key="3">
    <source>
        <dbReference type="ARBA" id="ARBA00008668"/>
    </source>
</evidence>
<dbReference type="PANTHER" id="PTHR45642">
    <property type="entry name" value="GDSL ESTERASE/LIPASE EXL3"/>
    <property type="match status" value="1"/>
</dbReference>
<dbReference type="AlphaFoldDB" id="A0AAV0QA11"/>
<keyword evidence="11" id="KW-0326">Glycosidase</keyword>
<accession>A0AAV0QA11</accession>
<dbReference type="InterPro" id="IPR050592">
    <property type="entry name" value="GDSL_lipolytic_enzyme"/>
</dbReference>
<dbReference type="InterPro" id="IPR035669">
    <property type="entry name" value="SGNH_plant_lipase-like"/>
</dbReference>
<dbReference type="CDD" id="cd01837">
    <property type="entry name" value="SGNH_plant_lipase_like"/>
    <property type="match status" value="1"/>
</dbReference>
<evidence type="ECO:0000259" key="14">
    <source>
        <dbReference type="SMART" id="SM00478"/>
    </source>
</evidence>
<dbReference type="InterPro" id="IPR001087">
    <property type="entry name" value="GDSL"/>
</dbReference>
<gene>
    <name evidence="15" type="ORF">LITE_LOCUS41979</name>
</gene>
<keyword evidence="13" id="KW-0732">Signal</keyword>
<proteinExistence type="inferred from homology"/>
<dbReference type="Gene3D" id="3.40.50.1110">
    <property type="entry name" value="SGNH hydrolase"/>
    <property type="match status" value="1"/>
</dbReference>
<evidence type="ECO:0000256" key="6">
    <source>
        <dbReference type="ARBA" id="ARBA00022763"/>
    </source>
</evidence>
<keyword evidence="16" id="KW-1185">Reference proteome</keyword>
<feature type="compositionally biased region" description="Basic residues" evidence="12">
    <location>
        <begin position="357"/>
        <end position="370"/>
    </location>
</feature>
<dbReference type="GO" id="GO:0006284">
    <property type="term" value="P:base-excision repair"/>
    <property type="evidence" value="ECO:0007669"/>
    <property type="project" value="InterPro"/>
</dbReference>
<dbReference type="SMART" id="SM00478">
    <property type="entry name" value="ENDO3c"/>
    <property type="match status" value="1"/>
</dbReference>
<evidence type="ECO:0000256" key="2">
    <source>
        <dbReference type="ARBA" id="ARBA00008343"/>
    </source>
</evidence>
<dbReference type="SUPFAM" id="SSF48150">
    <property type="entry name" value="DNA-glycosylase"/>
    <property type="match status" value="1"/>
</dbReference>
<evidence type="ECO:0000256" key="1">
    <source>
        <dbReference type="ARBA" id="ARBA00001966"/>
    </source>
</evidence>
<dbReference type="Gene3D" id="1.10.1670.10">
    <property type="entry name" value="Helix-hairpin-Helix base-excision DNA repair enzymes (C-terminal)"/>
    <property type="match status" value="1"/>
</dbReference>
<organism evidence="15 16">
    <name type="scientific">Linum tenue</name>
    <dbReference type="NCBI Taxonomy" id="586396"/>
    <lineage>
        <taxon>Eukaryota</taxon>
        <taxon>Viridiplantae</taxon>
        <taxon>Streptophyta</taxon>
        <taxon>Embryophyta</taxon>
        <taxon>Tracheophyta</taxon>
        <taxon>Spermatophyta</taxon>
        <taxon>Magnoliopsida</taxon>
        <taxon>eudicotyledons</taxon>
        <taxon>Gunneridae</taxon>
        <taxon>Pentapetalae</taxon>
        <taxon>rosids</taxon>
        <taxon>fabids</taxon>
        <taxon>Malpighiales</taxon>
        <taxon>Linaceae</taxon>
        <taxon>Linum</taxon>
    </lineage>
</organism>
<protein>
    <recommendedName>
        <fullName evidence="14">HhH-GPD domain-containing protein</fullName>
    </recommendedName>
</protein>
<evidence type="ECO:0000256" key="8">
    <source>
        <dbReference type="ARBA" id="ARBA00023004"/>
    </source>
</evidence>
<sequence length="623" mass="68403">MAVLLHFLLAGSLVLLMSSSAAAQGSNSNSKTQVPAVFMFGDSLVDTGNNDYISTIAKSNFPPYGRDFPGARPTGRFSNGRCTSDFVAEVFGVKKLLPPYLDPDLELRELLTGVSFASAGSGYDPRTSRFTVDMLREYISKMNASVGETRTASIISQGAFISFIGSNDVTLHAMLGSRSGEEDDDSYTDKMLHFAIDFYQQLYKLGARRIGLGNLPPTGCVPAVRDVVGGQERECSEGLNRRMRLFNTKLAGAVSKMNAELPGARIVVFDFYNVVLSIIQNSASYGFDEFSRGCCASHEIESGFLCVMPGTCPDASKYVFWDSFHPTEKACRILSYQMDAADDQILFPISPLPSTRSRSRQTHLRRKRAGKGMEVAGKQVELEPFRDKPSALPDIEEFAYKKPNGSVQSKKAKYATEVLPLKKEIVYTISKTGEPPVNWEKVLEGIRKMRSSEDAPVDTMGCEKAGSSLPSKERRFAVLISSLLSSQTKDQVGFYTRKASNMKKIARICLEKYDGDIPNSLEDLLSLPGIGPKMAHLVMQIAWDNAQGICVDTHVHRISNRLGWVSRPGTKQVGFGQTICTPLRPKCEMCSVSDLCPSAFKEKTSSPSSKLKRSPSLNKKSST</sequence>
<evidence type="ECO:0000256" key="9">
    <source>
        <dbReference type="ARBA" id="ARBA00023014"/>
    </source>
</evidence>
<evidence type="ECO:0000256" key="5">
    <source>
        <dbReference type="ARBA" id="ARBA00022723"/>
    </source>
</evidence>
<dbReference type="InterPro" id="IPR004035">
    <property type="entry name" value="Endouclease-III_FeS-bd_BS"/>
</dbReference>
<dbReference type="SMART" id="SM00525">
    <property type="entry name" value="FES"/>
    <property type="match status" value="1"/>
</dbReference>
<name>A0AAV0QA11_9ROSI</name>
<comment type="similarity">
    <text evidence="2">Belongs to the Nth/MutY family.</text>
</comment>
<dbReference type="InterPro" id="IPR003265">
    <property type="entry name" value="HhH-GPD_domain"/>
</dbReference>
<comment type="similarity">
    <text evidence="3">Belongs to the 'GDSL' lipolytic enzyme family.</text>
</comment>
<keyword evidence="10" id="KW-0234">DNA repair</keyword>
<dbReference type="Pfam" id="PF10576">
    <property type="entry name" value="EndIII_4Fe-2S"/>
    <property type="match status" value="1"/>
</dbReference>
<feature type="signal peptide" evidence="13">
    <location>
        <begin position="1"/>
        <end position="23"/>
    </location>
</feature>
<dbReference type="SUPFAM" id="SSF52266">
    <property type="entry name" value="SGNH hydrolase"/>
    <property type="match status" value="1"/>
</dbReference>
<feature type="chain" id="PRO_5043998615" description="HhH-GPD domain-containing protein" evidence="13">
    <location>
        <begin position="24"/>
        <end position="623"/>
    </location>
</feature>
<evidence type="ECO:0000256" key="12">
    <source>
        <dbReference type="SAM" id="MobiDB-lite"/>
    </source>
</evidence>
<keyword evidence="9" id="KW-0411">Iron-sulfur</keyword>
<dbReference type="GO" id="GO:0019104">
    <property type="term" value="F:DNA N-glycosylase activity"/>
    <property type="evidence" value="ECO:0007669"/>
    <property type="project" value="UniProtKB-ARBA"/>
</dbReference>
<evidence type="ECO:0000256" key="11">
    <source>
        <dbReference type="ARBA" id="ARBA00023295"/>
    </source>
</evidence>
<dbReference type="GO" id="GO:0006629">
    <property type="term" value="P:lipid metabolic process"/>
    <property type="evidence" value="ECO:0007669"/>
    <property type="project" value="InterPro"/>
</dbReference>
<dbReference type="GO" id="GO:0003677">
    <property type="term" value="F:DNA binding"/>
    <property type="evidence" value="ECO:0007669"/>
    <property type="project" value="InterPro"/>
</dbReference>
<feature type="region of interest" description="Disordered" evidence="12">
    <location>
        <begin position="599"/>
        <end position="623"/>
    </location>
</feature>
<dbReference type="InterPro" id="IPR008265">
    <property type="entry name" value="Lipase_GDSL_AS"/>
</dbReference>
<evidence type="ECO:0000256" key="10">
    <source>
        <dbReference type="ARBA" id="ARBA00023204"/>
    </source>
</evidence>
<dbReference type="InterPro" id="IPR004036">
    <property type="entry name" value="Endonuclease-III-like_CS2"/>
</dbReference>
<dbReference type="Proteomes" id="UP001154282">
    <property type="component" value="Unassembled WGS sequence"/>
</dbReference>
<dbReference type="InterPro" id="IPR023170">
    <property type="entry name" value="HhH_base_excis_C"/>
</dbReference>
<dbReference type="Pfam" id="PF00657">
    <property type="entry name" value="Lipase_GDSL"/>
    <property type="match status" value="1"/>
</dbReference>
<comment type="cofactor">
    <cofactor evidence="1">
        <name>[4Fe-4S] cluster</name>
        <dbReference type="ChEBI" id="CHEBI:49883"/>
    </cofactor>
</comment>
<dbReference type="PROSITE" id="PS01098">
    <property type="entry name" value="LIPASE_GDSL_SER"/>
    <property type="match status" value="1"/>
</dbReference>
<reference evidence="15" key="1">
    <citation type="submission" date="2022-08" db="EMBL/GenBank/DDBJ databases">
        <authorList>
            <person name="Gutierrez-Valencia J."/>
        </authorList>
    </citation>
    <scope>NUCLEOTIDE SEQUENCE</scope>
</reference>
<dbReference type="EMBL" id="CAMGYJ010000009">
    <property type="protein sequence ID" value="CAI0541143.1"/>
    <property type="molecule type" value="Genomic_DNA"/>
</dbReference>
<dbReference type="Pfam" id="PF00633">
    <property type="entry name" value="HHH"/>
    <property type="match status" value="1"/>
</dbReference>
<evidence type="ECO:0000313" key="15">
    <source>
        <dbReference type="EMBL" id="CAI0541143.1"/>
    </source>
</evidence>
<dbReference type="InterPro" id="IPR036514">
    <property type="entry name" value="SGNH_hydro_sf"/>
</dbReference>
<dbReference type="PANTHER" id="PTHR45642:SF95">
    <property type="entry name" value="GDSL-LIKE LIPASE_ACYLHYDROLASE FAMILY PROTEIN, EXPRESSED"/>
    <property type="match status" value="1"/>
</dbReference>
<feature type="compositionally biased region" description="Low complexity" evidence="12">
    <location>
        <begin position="605"/>
        <end position="623"/>
    </location>
</feature>
<feature type="domain" description="HhH-GPD" evidence="14">
    <location>
        <begin position="464"/>
        <end position="578"/>
    </location>
</feature>
<keyword evidence="6" id="KW-0227">DNA damage</keyword>
<evidence type="ECO:0000256" key="7">
    <source>
        <dbReference type="ARBA" id="ARBA00022801"/>
    </source>
</evidence>
<evidence type="ECO:0000256" key="4">
    <source>
        <dbReference type="ARBA" id="ARBA00022485"/>
    </source>
</evidence>
<evidence type="ECO:0000313" key="16">
    <source>
        <dbReference type="Proteomes" id="UP001154282"/>
    </source>
</evidence>
<evidence type="ECO:0000256" key="13">
    <source>
        <dbReference type="SAM" id="SignalP"/>
    </source>
</evidence>
<dbReference type="GO" id="GO:0051539">
    <property type="term" value="F:4 iron, 4 sulfur cluster binding"/>
    <property type="evidence" value="ECO:0007669"/>
    <property type="project" value="UniProtKB-KW"/>
</dbReference>
<dbReference type="CDD" id="cd00056">
    <property type="entry name" value="ENDO3c"/>
    <property type="match status" value="1"/>
</dbReference>
<dbReference type="GO" id="GO:0046872">
    <property type="term" value="F:metal ion binding"/>
    <property type="evidence" value="ECO:0007669"/>
    <property type="project" value="UniProtKB-KW"/>
</dbReference>
<dbReference type="InterPro" id="IPR000445">
    <property type="entry name" value="HhH_motif"/>
</dbReference>
<dbReference type="InterPro" id="IPR011257">
    <property type="entry name" value="DNA_glycosylase"/>
</dbReference>
<comment type="caution">
    <text evidence="15">The sequence shown here is derived from an EMBL/GenBank/DDBJ whole genome shotgun (WGS) entry which is preliminary data.</text>
</comment>
<keyword evidence="4" id="KW-0004">4Fe-4S</keyword>
<feature type="region of interest" description="Disordered" evidence="12">
    <location>
        <begin position="354"/>
        <end position="373"/>
    </location>
</feature>
<keyword evidence="5" id="KW-0479">Metal-binding</keyword>
<dbReference type="InterPro" id="IPR003651">
    <property type="entry name" value="Endonuclease3_FeS-loop_motif"/>
</dbReference>
<dbReference type="GO" id="GO:0005576">
    <property type="term" value="C:extracellular region"/>
    <property type="evidence" value="ECO:0007669"/>
    <property type="project" value="TreeGrafter"/>
</dbReference>